<dbReference type="STRING" id="3476.A0A2P5BDF3"/>
<reference evidence="3" key="1">
    <citation type="submission" date="2016-06" db="EMBL/GenBank/DDBJ databases">
        <title>Parallel loss of symbiosis genes in relatives of nitrogen-fixing non-legume Parasponia.</title>
        <authorList>
            <person name="Van Velzen R."/>
            <person name="Holmer R."/>
            <person name="Bu F."/>
            <person name="Rutten L."/>
            <person name="Van Zeijl A."/>
            <person name="Liu W."/>
            <person name="Santuari L."/>
            <person name="Cao Q."/>
            <person name="Sharma T."/>
            <person name="Shen D."/>
            <person name="Roswanjaya Y."/>
            <person name="Wardhani T."/>
            <person name="Kalhor M.S."/>
            <person name="Jansen J."/>
            <person name="Van den Hoogen J."/>
            <person name="Gungor B."/>
            <person name="Hartog M."/>
            <person name="Hontelez J."/>
            <person name="Verver J."/>
            <person name="Yang W.-C."/>
            <person name="Schijlen E."/>
            <person name="Repin R."/>
            <person name="Schilthuizen M."/>
            <person name="Schranz E."/>
            <person name="Heidstra R."/>
            <person name="Miyata K."/>
            <person name="Fedorova E."/>
            <person name="Kohlen W."/>
            <person name="Bisseling T."/>
            <person name="Smit S."/>
            <person name="Geurts R."/>
        </authorList>
    </citation>
    <scope>NUCLEOTIDE SEQUENCE [LARGE SCALE GENOMIC DNA]</scope>
    <source>
        <strain evidence="3">cv. WU1-14</strain>
    </source>
</reference>
<dbReference type="PANTHER" id="PTHR35277">
    <property type="entry name" value="OS09G0363700 PROTEIN"/>
    <property type="match status" value="1"/>
</dbReference>
<name>A0A2P5BDF3_PARAD</name>
<proteinExistence type="predicted"/>
<feature type="region of interest" description="Disordered" evidence="1">
    <location>
        <begin position="35"/>
        <end position="121"/>
    </location>
</feature>
<evidence type="ECO:0000313" key="3">
    <source>
        <dbReference type="Proteomes" id="UP000237105"/>
    </source>
</evidence>
<gene>
    <name evidence="2" type="ORF">PanWU01x14_249070</name>
</gene>
<dbReference type="EMBL" id="JXTB01000305">
    <property type="protein sequence ID" value="PON46812.1"/>
    <property type="molecule type" value="Genomic_DNA"/>
</dbReference>
<organism evidence="2 3">
    <name type="scientific">Parasponia andersonii</name>
    <name type="common">Sponia andersonii</name>
    <dbReference type="NCBI Taxonomy" id="3476"/>
    <lineage>
        <taxon>Eukaryota</taxon>
        <taxon>Viridiplantae</taxon>
        <taxon>Streptophyta</taxon>
        <taxon>Embryophyta</taxon>
        <taxon>Tracheophyta</taxon>
        <taxon>Spermatophyta</taxon>
        <taxon>Magnoliopsida</taxon>
        <taxon>eudicotyledons</taxon>
        <taxon>Gunneridae</taxon>
        <taxon>Pentapetalae</taxon>
        <taxon>rosids</taxon>
        <taxon>fabids</taxon>
        <taxon>Rosales</taxon>
        <taxon>Cannabaceae</taxon>
        <taxon>Parasponia</taxon>
    </lineage>
</organism>
<accession>A0A2P5BDF3</accession>
<dbReference type="AlphaFoldDB" id="A0A2P5BDF3"/>
<evidence type="ECO:0000313" key="2">
    <source>
        <dbReference type="EMBL" id="PON46812.1"/>
    </source>
</evidence>
<keyword evidence="2" id="KW-0067">ATP-binding</keyword>
<feature type="region of interest" description="Disordered" evidence="1">
    <location>
        <begin position="1"/>
        <end position="20"/>
    </location>
</feature>
<feature type="compositionally biased region" description="Basic and acidic residues" evidence="1">
    <location>
        <begin position="46"/>
        <end position="75"/>
    </location>
</feature>
<keyword evidence="2" id="KW-0378">Hydrolase</keyword>
<dbReference type="Proteomes" id="UP000237105">
    <property type="component" value="Unassembled WGS sequence"/>
</dbReference>
<dbReference type="PANTHER" id="PTHR35277:SF10">
    <property type="entry name" value="OS09G0363700 PROTEIN"/>
    <property type="match status" value="1"/>
</dbReference>
<feature type="compositionally biased region" description="Basic and acidic residues" evidence="1">
    <location>
        <begin position="87"/>
        <end position="106"/>
    </location>
</feature>
<feature type="region of interest" description="Disordered" evidence="1">
    <location>
        <begin position="135"/>
        <end position="160"/>
    </location>
</feature>
<keyword evidence="2" id="KW-0547">Nucleotide-binding</keyword>
<protein>
    <submittedName>
        <fullName evidence="2">DEAD-box ATP-dependent RNA helicase</fullName>
    </submittedName>
</protein>
<keyword evidence="3" id="KW-1185">Reference proteome</keyword>
<keyword evidence="2" id="KW-0347">Helicase</keyword>
<comment type="caution">
    <text evidence="2">The sequence shown here is derived from an EMBL/GenBank/DDBJ whole genome shotgun (WGS) entry which is preliminary data.</text>
</comment>
<dbReference type="OrthoDB" id="1932113at2759"/>
<sequence>MADSKLEPTHFSSDDVKTPNLFERAKEEIEAIIQNAEKSSHHHKETHGMRNDIDDKTPLDDVRAPNVFERAKEEVEALIQTIHRKKEPSTHGRSDEDRKEGHKEAKPNSTSDTHVETPNFIEKTKEKIEQIINHEKSPHHHYRETHGTNDDIDESTPIDEVKGPNVFERAKEEIEAVFQTILPKKKS</sequence>
<dbReference type="GO" id="GO:0004386">
    <property type="term" value="F:helicase activity"/>
    <property type="evidence" value="ECO:0007669"/>
    <property type="project" value="UniProtKB-KW"/>
</dbReference>
<evidence type="ECO:0000256" key="1">
    <source>
        <dbReference type="SAM" id="MobiDB-lite"/>
    </source>
</evidence>